<evidence type="ECO:0000313" key="2">
    <source>
        <dbReference type="Proteomes" id="UP000070513"/>
    </source>
</evidence>
<dbReference type="Proteomes" id="UP000070513">
    <property type="component" value="Unassembled WGS sequence"/>
</dbReference>
<accession>A0A135WJ27</accession>
<protein>
    <submittedName>
        <fullName evidence="1">Uncharacterized protein</fullName>
    </submittedName>
</protein>
<dbReference type="EMBL" id="LPUR01000001">
    <property type="protein sequence ID" value="KXH84928.1"/>
    <property type="molecule type" value="Genomic_DNA"/>
</dbReference>
<reference evidence="2" key="1">
    <citation type="submission" date="2015-12" db="EMBL/GenBank/DDBJ databases">
        <title>Genome sequence of a biocontrol rhizobacterium Chryseobacterium kwangjuense strain KJ1R5 isolated from pepper (Capsicum annuum L.).</title>
        <authorList>
            <person name="Jeong J.-J."/>
            <person name="Park H."/>
            <person name="Mannaa M."/>
            <person name="Sang M.K."/>
            <person name="Choi I.-G."/>
            <person name="Kim K.D."/>
        </authorList>
    </citation>
    <scope>NUCLEOTIDE SEQUENCE [LARGE SCALE GENOMIC DNA]</scope>
    <source>
        <strain evidence="2">KJ1R5</strain>
    </source>
</reference>
<reference evidence="1 2" key="2">
    <citation type="journal article" date="2016" name="Genome Announc.">
        <title>Draft Genome Sequence of a Biocontrol Rhizobacterium, Chryseobacterium kwangjuense Strain KJ1R5, Isolated from Pepper (Capsicum annuum).</title>
        <authorList>
            <person name="Jeong J.J."/>
            <person name="Park H."/>
            <person name="Park B.H."/>
            <person name="Mannaa M."/>
            <person name="Sang M.K."/>
            <person name="Choi I.G."/>
            <person name="Kim K.D."/>
        </authorList>
    </citation>
    <scope>NUCLEOTIDE SEQUENCE [LARGE SCALE GENOMIC DNA]</scope>
    <source>
        <strain evidence="1 2">KJ1R5</strain>
    </source>
</reference>
<gene>
    <name evidence="1" type="ORF">AU378_04005</name>
</gene>
<comment type="caution">
    <text evidence="1">The sequence shown here is derived from an EMBL/GenBank/DDBJ whole genome shotgun (WGS) entry which is preliminary data.</text>
</comment>
<organism evidence="1 2">
    <name type="scientific">Chryseobacterium kwangjuense</name>
    <dbReference type="NCBI Taxonomy" id="267125"/>
    <lineage>
        <taxon>Bacteria</taxon>
        <taxon>Pseudomonadati</taxon>
        <taxon>Bacteroidota</taxon>
        <taxon>Flavobacteriia</taxon>
        <taxon>Flavobacteriales</taxon>
        <taxon>Weeksellaceae</taxon>
        <taxon>Chryseobacterium group</taxon>
        <taxon>Chryseobacterium</taxon>
    </lineage>
</organism>
<dbReference type="AlphaFoldDB" id="A0A135WJ27"/>
<proteinExistence type="predicted"/>
<evidence type="ECO:0000313" key="1">
    <source>
        <dbReference type="EMBL" id="KXH84928.1"/>
    </source>
</evidence>
<sequence length="80" mass="9101">MPLCSYFFQKIRIRVTENIKGKSDFGGLPRPLQEQVVLGHKTSFEALKTQLAAFTGTQIVRRIRIDANLKRIKSILENIG</sequence>
<name>A0A135WJ27_9FLAO</name>